<dbReference type="OrthoDB" id="5824032at2759"/>
<organism evidence="1 2">
    <name type="scientific">Dufourea novaeangliae</name>
    <name type="common">Sweat bee</name>
    <dbReference type="NCBI Taxonomy" id="178035"/>
    <lineage>
        <taxon>Eukaryota</taxon>
        <taxon>Metazoa</taxon>
        <taxon>Ecdysozoa</taxon>
        <taxon>Arthropoda</taxon>
        <taxon>Hexapoda</taxon>
        <taxon>Insecta</taxon>
        <taxon>Pterygota</taxon>
        <taxon>Neoptera</taxon>
        <taxon>Endopterygota</taxon>
        <taxon>Hymenoptera</taxon>
        <taxon>Apocrita</taxon>
        <taxon>Aculeata</taxon>
        <taxon>Apoidea</taxon>
        <taxon>Anthophila</taxon>
        <taxon>Halictidae</taxon>
        <taxon>Rophitinae</taxon>
        <taxon>Dufourea</taxon>
    </lineage>
</organism>
<gene>
    <name evidence="1" type="ORF">WN55_02114</name>
</gene>
<reference evidence="1 2" key="1">
    <citation type="submission" date="2015-07" db="EMBL/GenBank/DDBJ databases">
        <title>The genome of Dufourea novaeangliae.</title>
        <authorList>
            <person name="Pan H."/>
            <person name="Kapheim K."/>
        </authorList>
    </citation>
    <scope>NUCLEOTIDE SEQUENCE [LARGE SCALE GENOMIC DNA]</scope>
    <source>
        <strain evidence="1">0120121106</strain>
        <tissue evidence="1">Whole body</tissue>
    </source>
</reference>
<dbReference type="GO" id="GO:0005739">
    <property type="term" value="C:mitochondrion"/>
    <property type="evidence" value="ECO:0007669"/>
    <property type="project" value="GOC"/>
</dbReference>
<name>A0A154NX12_DUFNO</name>
<dbReference type="PANTHER" id="PTHR21106:SF2">
    <property type="entry name" value="NADH DEHYDROGENASE [UBIQUINONE] 1 BETA SUBCOMPLEX SUBUNIT 6"/>
    <property type="match status" value="1"/>
</dbReference>
<dbReference type="EMBL" id="KQ434777">
    <property type="protein sequence ID" value="KZC04225.1"/>
    <property type="molecule type" value="Genomic_DNA"/>
</dbReference>
<sequence length="166" mass="19545">MASSPTGGVKAINIEGRMARERKRLLGMTDEERAWRAKFLKSQIIPPGEPIETPEYYKEYYNPLKRLIRIPLNLMENSLAPIMGKRNALVTRTVTSKLIIGIVGIYCTWYYAKYNTAVCKLHLYIFVYTYIEYTKSIYFVHKLISSIVSLKEMVRKKKYFIYIYIY</sequence>
<proteinExistence type="predicted"/>
<dbReference type="PANTHER" id="PTHR21106">
    <property type="entry name" value="NADH DEHYDROGENASE [UBIQUINONE] 1 BETA SUBCOMPLEX SUBUNIT 6"/>
    <property type="match status" value="1"/>
</dbReference>
<evidence type="ECO:0000313" key="2">
    <source>
        <dbReference type="Proteomes" id="UP000076502"/>
    </source>
</evidence>
<evidence type="ECO:0000313" key="1">
    <source>
        <dbReference type="EMBL" id="KZC04225.1"/>
    </source>
</evidence>
<protein>
    <submittedName>
        <fullName evidence="1">Uncharacterized protein</fullName>
    </submittedName>
</protein>
<dbReference type="STRING" id="178035.A0A154NX12"/>
<dbReference type="InterPro" id="IPR019174">
    <property type="entry name" value="NADH_DH_b-subcmplx_su6"/>
</dbReference>
<dbReference type="GO" id="GO:0006120">
    <property type="term" value="P:mitochondrial electron transport, NADH to ubiquinone"/>
    <property type="evidence" value="ECO:0007669"/>
    <property type="project" value="InterPro"/>
</dbReference>
<accession>A0A154NX12</accession>
<dbReference type="Pfam" id="PF09782">
    <property type="entry name" value="NDUF_B6"/>
    <property type="match status" value="1"/>
</dbReference>
<dbReference type="Proteomes" id="UP000076502">
    <property type="component" value="Unassembled WGS sequence"/>
</dbReference>
<dbReference type="AlphaFoldDB" id="A0A154NX12"/>
<keyword evidence="2" id="KW-1185">Reference proteome</keyword>